<dbReference type="SUPFAM" id="SSF82051">
    <property type="entry name" value="Obg GTP-binding protein N-terminal domain"/>
    <property type="match status" value="1"/>
</dbReference>
<evidence type="ECO:0000259" key="6">
    <source>
        <dbReference type="PROSITE" id="PS51883"/>
    </source>
</evidence>
<dbReference type="InterPro" id="IPR027417">
    <property type="entry name" value="P-loop_NTPase"/>
</dbReference>
<dbReference type="InterPro" id="IPR029063">
    <property type="entry name" value="SAM-dependent_MTases_sf"/>
</dbReference>
<keyword evidence="3" id="KW-0547">Nucleotide-binding</keyword>
<dbReference type="InterPro" id="IPR006169">
    <property type="entry name" value="GTP1_OBG_dom"/>
</dbReference>
<gene>
    <name evidence="7" type="ORF">HCN44_011403</name>
</gene>
<accession>A0A834XZN0</accession>
<dbReference type="PROSITE" id="PS51710">
    <property type="entry name" value="G_OBG"/>
    <property type="match status" value="1"/>
</dbReference>
<dbReference type="SUPFAM" id="SSF52540">
    <property type="entry name" value="P-loop containing nucleoside triphosphate hydrolases"/>
    <property type="match status" value="1"/>
</dbReference>
<keyword evidence="8" id="KW-1185">Reference proteome</keyword>
<reference evidence="7 8" key="1">
    <citation type="submission" date="2020-08" db="EMBL/GenBank/DDBJ databases">
        <title>Aphidius gifuensis genome sequencing and assembly.</title>
        <authorList>
            <person name="Du Z."/>
        </authorList>
    </citation>
    <scope>NUCLEOTIDE SEQUENCE [LARGE SCALE GENOMIC DNA]</scope>
    <source>
        <strain evidence="7">YNYX2018</strain>
        <tissue evidence="7">Adults</tissue>
    </source>
</reference>
<dbReference type="GO" id="GO:0003924">
    <property type="term" value="F:GTPase activity"/>
    <property type="evidence" value="ECO:0007669"/>
    <property type="project" value="InterPro"/>
</dbReference>
<dbReference type="SUPFAM" id="SSF53335">
    <property type="entry name" value="S-adenosyl-L-methionine-dependent methyltransferases"/>
    <property type="match status" value="1"/>
</dbReference>
<evidence type="ECO:0000256" key="2">
    <source>
        <dbReference type="ARBA" id="ARBA00022517"/>
    </source>
</evidence>
<comment type="caution">
    <text evidence="7">The sequence shown here is derived from an EMBL/GenBank/DDBJ whole genome shotgun (WGS) entry which is preliminary data.</text>
</comment>
<dbReference type="InterPro" id="IPR006073">
    <property type="entry name" value="GTP-bd"/>
</dbReference>
<evidence type="ECO:0008006" key="9">
    <source>
        <dbReference type="Google" id="ProtNLM"/>
    </source>
</evidence>
<dbReference type="GO" id="GO:0005739">
    <property type="term" value="C:mitochondrion"/>
    <property type="evidence" value="ECO:0007669"/>
    <property type="project" value="TreeGrafter"/>
</dbReference>
<feature type="domain" description="Obg" evidence="6">
    <location>
        <begin position="306"/>
        <end position="451"/>
    </location>
</feature>
<dbReference type="CDD" id="cd02440">
    <property type="entry name" value="AdoMet_MTases"/>
    <property type="match status" value="1"/>
</dbReference>
<dbReference type="InterPro" id="IPR014100">
    <property type="entry name" value="GTP-bd_Obg/CgtA"/>
</dbReference>
<dbReference type="NCBIfam" id="TIGR00231">
    <property type="entry name" value="small_GTP"/>
    <property type="match status" value="1"/>
</dbReference>
<evidence type="ECO:0000313" key="8">
    <source>
        <dbReference type="Proteomes" id="UP000639338"/>
    </source>
</evidence>
<feature type="domain" description="OBG-type G" evidence="5">
    <location>
        <begin position="452"/>
        <end position="617"/>
    </location>
</feature>
<evidence type="ECO:0000256" key="3">
    <source>
        <dbReference type="ARBA" id="ARBA00022741"/>
    </source>
</evidence>
<dbReference type="Gene3D" id="3.40.50.300">
    <property type="entry name" value="P-loop containing nucleotide triphosphate hydrolases"/>
    <property type="match status" value="1"/>
</dbReference>
<dbReference type="PANTHER" id="PTHR11702">
    <property type="entry name" value="DEVELOPMENTALLY REGULATED GTP-BINDING PROTEIN-RELATED"/>
    <property type="match status" value="1"/>
</dbReference>
<sequence>MRLSLFNENDKVLLLGEGNFTFSLELQKHNLNIQLTSSCYETSPINDTAIDNIDYLKNNGVIILLGVDATNLDKHANLKEKKYDKIIFNFPHCHSKMRLDLNRDLLKGFFTSSYDYLNENGQLLLSLCNGQGGTIFDKPQRKWNDSWKVKEMAAHGNFILNNVEPFVNELFLNYSSTGYRGLDKKFHKKQSLVHVFVKSLSIIELDICQNLNMKNLELENDNLFDKFDENNLNPPIFQFDMTFTINQEFDEYYFFKILYNNAEKLGVNSFNLNRYIHCSVCLFNKENIAPVPLRRMKAKSTRDTMQYFVDIKQVRVCGGKGGDGMISFLQLFINDKAGPDGGDGGHDVTDLSHVMNLIKAEDGIAGQNKDCFGKNADHAVIKVPMGTIVRDIDGNVLADLDEEQMMFIAARGGAGGHGNAFFTSDTQQSPKIAEYGAIGEDQQYVLEVRSMAHVGLIGLPNAGKSTLLRSITRARPKVASYPFTTLKPHLGMVLYDDYEQIAVADLPGLIEDSHKNRGLGITFLKHAERCAALLFILDASLDEPWEQLSLLKNEIQQFSSALNERPSLIIANKMDLPGAQENLEKLKEKVSDPIIPISAKMGNNIKKLLQEIRVIYDIELKKKNDEIANLPNDD</sequence>
<dbReference type="InterPro" id="IPR036726">
    <property type="entry name" value="GTP1_OBG_dom_sf"/>
</dbReference>
<dbReference type="Pfam" id="PF01018">
    <property type="entry name" value="GTP1_OBG"/>
    <property type="match status" value="1"/>
</dbReference>
<dbReference type="NCBIfam" id="TIGR02729">
    <property type="entry name" value="Obg_CgtA"/>
    <property type="match status" value="1"/>
</dbReference>
<name>A0A834XZN0_APHGI</name>
<dbReference type="GO" id="GO:0070475">
    <property type="term" value="P:rRNA base methylation"/>
    <property type="evidence" value="ECO:0007669"/>
    <property type="project" value="InterPro"/>
</dbReference>
<dbReference type="GO" id="GO:0005525">
    <property type="term" value="F:GTP binding"/>
    <property type="evidence" value="ECO:0007669"/>
    <property type="project" value="UniProtKB-KW"/>
</dbReference>
<dbReference type="Gene3D" id="2.70.210.12">
    <property type="entry name" value="GTP1/OBG domain"/>
    <property type="match status" value="1"/>
</dbReference>
<organism evidence="7 8">
    <name type="scientific">Aphidius gifuensis</name>
    <name type="common">Parasitoid wasp</name>
    <dbReference type="NCBI Taxonomy" id="684658"/>
    <lineage>
        <taxon>Eukaryota</taxon>
        <taxon>Metazoa</taxon>
        <taxon>Ecdysozoa</taxon>
        <taxon>Arthropoda</taxon>
        <taxon>Hexapoda</taxon>
        <taxon>Insecta</taxon>
        <taxon>Pterygota</taxon>
        <taxon>Neoptera</taxon>
        <taxon>Endopterygota</taxon>
        <taxon>Hymenoptera</taxon>
        <taxon>Apocrita</taxon>
        <taxon>Ichneumonoidea</taxon>
        <taxon>Braconidae</taxon>
        <taxon>Aphidiinae</taxon>
        <taxon>Aphidius</taxon>
    </lineage>
</organism>
<dbReference type="Pfam" id="PF10354">
    <property type="entry name" value="BMT5-like"/>
    <property type="match status" value="1"/>
</dbReference>
<proteinExistence type="inferred from homology"/>
<evidence type="ECO:0000313" key="7">
    <source>
        <dbReference type="EMBL" id="KAF7994134.1"/>
    </source>
</evidence>
<keyword evidence="2" id="KW-0690">Ribosome biogenesis</keyword>
<dbReference type="NCBIfam" id="NF008956">
    <property type="entry name" value="PRK12299.1"/>
    <property type="match status" value="1"/>
</dbReference>
<comment type="similarity">
    <text evidence="1">Belongs to the TRAFAC class OBG-HflX-like GTPase superfamily. OBG GTPase family.</text>
</comment>
<dbReference type="GO" id="GO:0000287">
    <property type="term" value="F:magnesium ion binding"/>
    <property type="evidence" value="ECO:0007669"/>
    <property type="project" value="InterPro"/>
</dbReference>
<dbReference type="OrthoDB" id="347018at2759"/>
<dbReference type="PROSITE" id="PS51883">
    <property type="entry name" value="OBG"/>
    <property type="match status" value="1"/>
</dbReference>
<protein>
    <recommendedName>
        <fullName evidence="9">GTP-binding protein 5</fullName>
    </recommendedName>
</protein>
<dbReference type="InterPro" id="IPR031167">
    <property type="entry name" value="G_OBG"/>
</dbReference>
<dbReference type="CDD" id="cd01898">
    <property type="entry name" value="Obg"/>
    <property type="match status" value="1"/>
</dbReference>
<dbReference type="InterPro" id="IPR005225">
    <property type="entry name" value="Small_GTP-bd"/>
</dbReference>
<dbReference type="GO" id="GO:0070042">
    <property type="term" value="F:rRNA (uridine-N3-)-methyltransferase activity"/>
    <property type="evidence" value="ECO:0007669"/>
    <property type="project" value="InterPro"/>
</dbReference>
<evidence type="ECO:0000256" key="1">
    <source>
        <dbReference type="ARBA" id="ARBA00007699"/>
    </source>
</evidence>
<dbReference type="PANTHER" id="PTHR11702:SF31">
    <property type="entry name" value="MITOCHONDRIAL RIBOSOME-ASSOCIATED GTPASE 2"/>
    <property type="match status" value="1"/>
</dbReference>
<dbReference type="FunFam" id="2.70.210.12:FF:000001">
    <property type="entry name" value="GTPase Obg"/>
    <property type="match status" value="1"/>
</dbReference>
<dbReference type="Gene3D" id="3.40.50.150">
    <property type="entry name" value="Vaccinia Virus protein VP39"/>
    <property type="match status" value="1"/>
</dbReference>
<keyword evidence="4" id="KW-0342">GTP-binding</keyword>
<dbReference type="Proteomes" id="UP000639338">
    <property type="component" value="Unassembled WGS sequence"/>
</dbReference>
<dbReference type="Pfam" id="PF01926">
    <property type="entry name" value="MMR_HSR1"/>
    <property type="match status" value="1"/>
</dbReference>
<dbReference type="InterPro" id="IPR019446">
    <property type="entry name" value="BMT5-like"/>
</dbReference>
<dbReference type="InterPro" id="IPR045086">
    <property type="entry name" value="OBG_GTPase"/>
</dbReference>
<dbReference type="AlphaFoldDB" id="A0A834XZN0"/>
<evidence type="ECO:0000256" key="4">
    <source>
        <dbReference type="ARBA" id="ARBA00023134"/>
    </source>
</evidence>
<dbReference type="PRINTS" id="PR00326">
    <property type="entry name" value="GTP1OBG"/>
</dbReference>
<dbReference type="EMBL" id="JACMRX010000003">
    <property type="protein sequence ID" value="KAF7994134.1"/>
    <property type="molecule type" value="Genomic_DNA"/>
</dbReference>
<evidence type="ECO:0000259" key="5">
    <source>
        <dbReference type="PROSITE" id="PS51710"/>
    </source>
</evidence>